<feature type="binding site" evidence="13">
    <location>
        <position position="83"/>
    </location>
    <ligand>
        <name>Ca(2+)</name>
        <dbReference type="ChEBI" id="CHEBI:29108"/>
        <label>1</label>
    </ligand>
</feature>
<keyword evidence="21" id="KW-1185">Reference proteome</keyword>
<dbReference type="GO" id="GO:0020037">
    <property type="term" value="F:heme binding"/>
    <property type="evidence" value="ECO:0007669"/>
    <property type="project" value="UniProtKB-UniRule"/>
</dbReference>
<evidence type="ECO:0000256" key="12">
    <source>
        <dbReference type="PIRSR" id="PIRSR600823-2"/>
    </source>
</evidence>
<evidence type="ECO:0000256" key="13">
    <source>
        <dbReference type="PIRSR" id="PIRSR600823-3"/>
    </source>
</evidence>
<dbReference type="EnsemblPlants" id="Pp3c2_28900V3.1">
    <property type="protein sequence ID" value="Pp3c2_28900V3.1"/>
    <property type="gene ID" value="Pp3c2_28900"/>
</dbReference>
<comment type="cofactor">
    <cofactor evidence="13 16">
        <name>Ca(2+)</name>
        <dbReference type="ChEBI" id="CHEBI:29108"/>
    </cofactor>
    <text evidence="13 16">Binds 2 calcium ions per subunit.</text>
</comment>
<evidence type="ECO:0000313" key="20">
    <source>
        <dbReference type="EnsemblPlants" id="Pp3c2_28900V3.1"/>
    </source>
</evidence>
<evidence type="ECO:0000256" key="9">
    <source>
        <dbReference type="ARBA" id="ARBA00023004"/>
    </source>
</evidence>
<evidence type="ECO:0000256" key="3">
    <source>
        <dbReference type="ARBA" id="ARBA00012313"/>
    </source>
</evidence>
<feature type="binding site" evidence="13">
    <location>
        <position position="87"/>
    </location>
    <ligand>
        <name>Ca(2+)</name>
        <dbReference type="ChEBI" id="CHEBI:29108"/>
        <label>1</label>
    </ligand>
</feature>
<evidence type="ECO:0000256" key="8">
    <source>
        <dbReference type="ARBA" id="ARBA00023002"/>
    </source>
</evidence>
<keyword evidence="6 13" id="KW-0479">Metal-binding</keyword>
<dbReference type="EMBL" id="ABEU02000002">
    <property type="protein sequence ID" value="PNR60548.1"/>
    <property type="molecule type" value="Genomic_DNA"/>
</dbReference>
<dbReference type="Gramene" id="Pp3c2_28900V3.2">
    <property type="protein sequence ID" value="Pp3c2_28900V3.2"/>
    <property type="gene ID" value="Pp3c2_28900"/>
</dbReference>
<dbReference type="GO" id="GO:0006950">
    <property type="term" value="P:response to stress"/>
    <property type="evidence" value="ECO:0000318"/>
    <property type="project" value="GO_Central"/>
</dbReference>
<reference evidence="20" key="3">
    <citation type="submission" date="2020-12" db="UniProtKB">
        <authorList>
            <consortium name="EnsemblPlants"/>
        </authorList>
    </citation>
    <scope>IDENTIFICATION</scope>
</reference>
<dbReference type="EMBL" id="ABEU02000002">
    <property type="protein sequence ID" value="PNR60555.1"/>
    <property type="molecule type" value="Genomic_DNA"/>
</dbReference>
<keyword evidence="5 16" id="KW-0349">Heme</keyword>
<dbReference type="CDD" id="cd00693">
    <property type="entry name" value="secretory_peroxidase"/>
    <property type="match status" value="1"/>
</dbReference>
<dbReference type="OrthoDB" id="2113341at2759"/>
<dbReference type="PANTHER" id="PTHR31517">
    <property type="match status" value="1"/>
</dbReference>
<dbReference type="Gene3D" id="1.10.420.10">
    <property type="entry name" value="Peroxidase, domain 2"/>
    <property type="match status" value="1"/>
</dbReference>
<dbReference type="PRINTS" id="PR00461">
    <property type="entry name" value="PLPEROXIDASE"/>
</dbReference>
<dbReference type="GO" id="GO:0005576">
    <property type="term" value="C:extracellular region"/>
    <property type="evidence" value="ECO:0007669"/>
    <property type="project" value="UniProtKB-SubCell"/>
</dbReference>
<dbReference type="PRINTS" id="PR00458">
    <property type="entry name" value="PEROXIDASE"/>
</dbReference>
<dbReference type="Proteomes" id="UP000006727">
    <property type="component" value="Chromosome 2"/>
</dbReference>
<dbReference type="EnsemblPlants" id="Pp3c2_28980V3.1">
    <property type="protein sequence ID" value="Pp3c2_28980V3.1"/>
    <property type="gene ID" value="Pp3c2_28980"/>
</dbReference>
<evidence type="ECO:0000256" key="5">
    <source>
        <dbReference type="ARBA" id="ARBA00022617"/>
    </source>
</evidence>
<dbReference type="GO" id="GO:0009505">
    <property type="term" value="C:plant-type cell wall"/>
    <property type="evidence" value="ECO:0000318"/>
    <property type="project" value="GO_Central"/>
</dbReference>
<evidence type="ECO:0000256" key="10">
    <source>
        <dbReference type="ARBA" id="ARBA00023157"/>
    </source>
</evidence>
<feature type="binding site" description="axial binding residue" evidence="13">
    <location>
        <position position="197"/>
    </location>
    <ligand>
        <name>heme b</name>
        <dbReference type="ChEBI" id="CHEBI:60344"/>
    </ligand>
    <ligandPart>
        <name>Fe</name>
        <dbReference type="ChEBI" id="CHEBI:18248"/>
    </ligandPart>
</feature>
<evidence type="ECO:0000313" key="18">
    <source>
        <dbReference type="EMBL" id="PNR60548.1"/>
    </source>
</evidence>
<dbReference type="STRING" id="3218.A9RQD6"/>
<accession>A9RQD6</accession>
<evidence type="ECO:0000256" key="6">
    <source>
        <dbReference type="ARBA" id="ARBA00022723"/>
    </source>
</evidence>
<evidence type="ECO:0000256" key="2">
    <source>
        <dbReference type="ARBA" id="ARBA00006873"/>
    </source>
</evidence>
<protein>
    <recommendedName>
        <fullName evidence="3 16">Peroxidase</fullName>
        <ecNumber evidence="3 16">1.11.1.7</ecNumber>
    </recommendedName>
</protein>
<keyword evidence="16" id="KW-0964">Secreted</keyword>
<evidence type="ECO:0000256" key="4">
    <source>
        <dbReference type="ARBA" id="ARBA00022559"/>
    </source>
</evidence>
<comment type="function">
    <text evidence="16">Removal of H(2)O(2), oxidation of toxic reductants, biosynthesis and degradation of lignin, suberization, auxin catabolism, response to environmental stresses such as wounding, pathogen attack and oxidative stress.</text>
</comment>
<feature type="disulfide bond" evidence="15">
    <location>
        <begin position="128"/>
        <end position="323"/>
    </location>
</feature>
<dbReference type="GO" id="GO:0140825">
    <property type="term" value="F:lactoperoxidase activity"/>
    <property type="evidence" value="ECO:0007669"/>
    <property type="project" value="UniProtKB-EC"/>
</dbReference>
<dbReference type="Gramene" id="Pp3c2_28900V3.1">
    <property type="protein sequence ID" value="Pp3c2_28900V3.1"/>
    <property type="gene ID" value="Pp3c2_28900"/>
</dbReference>
<dbReference type="SUPFAM" id="SSF48113">
    <property type="entry name" value="Heme-dependent peroxidases"/>
    <property type="match status" value="1"/>
</dbReference>
<feature type="binding site" evidence="13">
    <location>
        <position position="249"/>
    </location>
    <ligand>
        <name>Ca(2+)</name>
        <dbReference type="ChEBI" id="CHEBI:29108"/>
        <label>2</label>
    </ligand>
</feature>
<dbReference type="InterPro" id="IPR002016">
    <property type="entry name" value="Haem_peroxidase"/>
</dbReference>
<dbReference type="HOGENOM" id="CLU_010543_0_3_1"/>
<dbReference type="KEGG" id="ppp:112276679"/>
<keyword evidence="9 13" id="KW-0408">Iron</keyword>
<dbReference type="RefSeq" id="XP_024364018.1">
    <property type="nucleotide sequence ID" value="XM_024508250.2"/>
</dbReference>
<feature type="active site" description="Proton acceptor" evidence="11">
    <location>
        <position position="77"/>
    </location>
</feature>
<feature type="disulfide bond" evidence="15">
    <location>
        <begin position="46"/>
        <end position="122"/>
    </location>
</feature>
<name>A9RQD6_PHYPA</name>
<dbReference type="Gene3D" id="1.10.520.10">
    <property type="match status" value="1"/>
</dbReference>
<dbReference type="PANTHER" id="PTHR31517:SF84">
    <property type="entry name" value="PEROXIDASE"/>
    <property type="match status" value="1"/>
</dbReference>
<feature type="binding site" evidence="13">
    <location>
        <position position="257"/>
    </location>
    <ligand>
        <name>Ca(2+)</name>
        <dbReference type="ChEBI" id="CHEBI:29108"/>
        <label>2</label>
    </ligand>
</feature>
<feature type="site" description="Transition state stabilizer" evidence="14">
    <location>
        <position position="73"/>
    </location>
</feature>
<dbReference type="InterPro" id="IPR000823">
    <property type="entry name" value="Peroxidase_pln"/>
</dbReference>
<proteinExistence type="inferred from homology"/>
<keyword evidence="10 15" id="KW-1015">Disulfide bond</keyword>
<feature type="binding site" evidence="13">
    <location>
        <position position="198"/>
    </location>
    <ligand>
        <name>Ca(2+)</name>
        <dbReference type="ChEBI" id="CHEBI:29108"/>
        <label>2</label>
    </ligand>
</feature>
<comment type="subcellular location">
    <subcellularLocation>
        <location evidence="16">Secreted</location>
    </subcellularLocation>
</comment>
<feature type="binding site" evidence="13">
    <location>
        <position position="78"/>
    </location>
    <ligand>
        <name>Ca(2+)</name>
        <dbReference type="ChEBI" id="CHEBI:29108"/>
        <label>1</label>
    </ligand>
</feature>
<dbReference type="GO" id="GO:0042744">
    <property type="term" value="P:hydrogen peroxide catabolic process"/>
    <property type="evidence" value="ECO:0007669"/>
    <property type="project" value="UniProtKB-KW"/>
</dbReference>
<comment type="cofactor">
    <cofactor evidence="13 16">
        <name>heme b</name>
        <dbReference type="ChEBI" id="CHEBI:60344"/>
    </cofactor>
    <text evidence="13 16">Binds 1 heme b (iron(II)-protoporphyrin IX) group per subunit.</text>
</comment>
<dbReference type="PROSITE" id="PS50873">
    <property type="entry name" value="PEROXIDASE_4"/>
    <property type="match status" value="1"/>
</dbReference>
<dbReference type="GO" id="GO:0046872">
    <property type="term" value="F:metal ion binding"/>
    <property type="evidence" value="ECO:0007669"/>
    <property type="project" value="UniProtKB-UniRule"/>
</dbReference>
<evidence type="ECO:0000313" key="21">
    <source>
        <dbReference type="Proteomes" id="UP000006727"/>
    </source>
</evidence>
<evidence type="ECO:0000256" key="1">
    <source>
        <dbReference type="ARBA" id="ARBA00000189"/>
    </source>
</evidence>
<evidence type="ECO:0000256" key="7">
    <source>
        <dbReference type="ARBA" id="ARBA00022729"/>
    </source>
</evidence>
<evidence type="ECO:0000256" key="15">
    <source>
        <dbReference type="PIRSR" id="PIRSR600823-5"/>
    </source>
</evidence>
<dbReference type="InterPro" id="IPR010255">
    <property type="entry name" value="Haem_peroxidase_sf"/>
</dbReference>
<dbReference type="EnsemblPlants" id="Pp3c2_28900V3.2">
    <property type="protein sequence ID" value="Pp3c2_28900V3.2"/>
    <property type="gene ID" value="Pp3c2_28900"/>
</dbReference>
<feature type="domain" description="Plant heme peroxidase family profile" evidence="17">
    <location>
        <begin position="36"/>
        <end position="326"/>
    </location>
</feature>
<feature type="binding site" evidence="12">
    <location>
        <position position="167"/>
    </location>
    <ligand>
        <name>substrate</name>
    </ligand>
</feature>
<dbReference type="FunFam" id="1.10.420.10:FF:000007">
    <property type="entry name" value="Peroxidase"/>
    <property type="match status" value="1"/>
</dbReference>
<keyword evidence="4 16" id="KW-0575">Peroxidase</keyword>
<comment type="similarity">
    <text evidence="2">Belongs to the peroxidase family. Ascorbate peroxidase subfamily.</text>
</comment>
<evidence type="ECO:0000313" key="19">
    <source>
        <dbReference type="EMBL" id="PNR60555.1"/>
    </source>
</evidence>
<gene>
    <name evidence="20" type="primary">LOC112276690</name>
    <name evidence="18" type="ORF">PHYPA_003341</name>
    <name evidence="19" type="ORF">PHYPA_003348</name>
</gene>
<dbReference type="GeneID" id="112276690"/>
<dbReference type="eggNOG" id="ENOG502QPI1">
    <property type="taxonomic scope" value="Eukaryota"/>
</dbReference>
<keyword evidence="13 16" id="KW-0106">Calcium</keyword>
<dbReference type="AlphaFoldDB" id="A9RQD6"/>
<dbReference type="FunFam" id="1.10.520.10:FF:000009">
    <property type="entry name" value="Peroxidase"/>
    <property type="match status" value="1"/>
</dbReference>
<dbReference type="InterPro" id="IPR033905">
    <property type="entry name" value="Secretory_peroxidase"/>
</dbReference>
<keyword evidence="8 16" id="KW-0560">Oxidoreductase</keyword>
<dbReference type="PaxDb" id="3218-PP1S22_159V6.1"/>
<evidence type="ECO:0000259" key="17">
    <source>
        <dbReference type="PROSITE" id="PS50873"/>
    </source>
</evidence>
<dbReference type="Gramene" id="Pp3c2_28980V3.2">
    <property type="protein sequence ID" value="Pp3c2_28980V3.2"/>
    <property type="gene ID" value="Pp3c2_28980"/>
</dbReference>
<feature type="binding site" evidence="13">
    <location>
        <position position="96"/>
    </location>
    <ligand>
        <name>Ca(2+)</name>
        <dbReference type="ChEBI" id="CHEBI:29108"/>
        <label>1</label>
    </ligand>
</feature>
<reference evidence="18 21" key="1">
    <citation type="journal article" date="2008" name="Science">
        <title>The Physcomitrella genome reveals evolutionary insights into the conquest of land by plants.</title>
        <authorList>
            <person name="Rensing S."/>
            <person name="Lang D."/>
            <person name="Zimmer A."/>
            <person name="Terry A."/>
            <person name="Salamov A."/>
            <person name="Shapiro H."/>
            <person name="Nishiyama T."/>
            <person name="Perroud P.-F."/>
            <person name="Lindquist E."/>
            <person name="Kamisugi Y."/>
            <person name="Tanahashi T."/>
            <person name="Sakakibara K."/>
            <person name="Fujita T."/>
            <person name="Oishi K."/>
            <person name="Shin-I T."/>
            <person name="Kuroki Y."/>
            <person name="Toyoda A."/>
            <person name="Suzuki Y."/>
            <person name="Hashimoto A."/>
            <person name="Yamaguchi K."/>
            <person name="Sugano A."/>
            <person name="Kohara Y."/>
            <person name="Fujiyama A."/>
            <person name="Anterola A."/>
            <person name="Aoki S."/>
            <person name="Ashton N."/>
            <person name="Barbazuk W.B."/>
            <person name="Barker E."/>
            <person name="Bennetzen J."/>
            <person name="Bezanilla M."/>
            <person name="Blankenship R."/>
            <person name="Cho S.H."/>
            <person name="Dutcher S."/>
            <person name="Estelle M."/>
            <person name="Fawcett J.A."/>
            <person name="Gundlach H."/>
            <person name="Hanada K."/>
            <person name="Heyl A."/>
            <person name="Hicks K.A."/>
            <person name="Hugh J."/>
            <person name="Lohr M."/>
            <person name="Mayer K."/>
            <person name="Melkozernov A."/>
            <person name="Murata T."/>
            <person name="Nelson D."/>
            <person name="Pils B."/>
            <person name="Prigge M."/>
            <person name="Reiss B."/>
            <person name="Renner T."/>
            <person name="Rombauts S."/>
            <person name="Rushton P."/>
            <person name="Sanderfoot A."/>
            <person name="Schween G."/>
            <person name="Shiu S.-H."/>
            <person name="Stueber K."/>
            <person name="Theodoulou F.L."/>
            <person name="Tu H."/>
            <person name="Van de Peer Y."/>
            <person name="Verrier P.J."/>
            <person name="Waters E."/>
            <person name="Wood A."/>
            <person name="Yang L."/>
            <person name="Cove D."/>
            <person name="Cuming A."/>
            <person name="Hasebe M."/>
            <person name="Lucas S."/>
            <person name="Mishler D.B."/>
            <person name="Reski R."/>
            <person name="Grigoriev I."/>
            <person name="Quatrano R.S."/>
            <person name="Boore J.L."/>
        </authorList>
    </citation>
    <scope>NUCLEOTIDE SEQUENCE [LARGE SCALE GENOMIC DNA]</scope>
    <source>
        <strain evidence="20 21">cv. Gransden 2004</strain>
    </source>
</reference>
<feature type="binding site" evidence="13">
    <location>
        <position position="85"/>
    </location>
    <ligand>
        <name>Ca(2+)</name>
        <dbReference type="ChEBI" id="CHEBI:29108"/>
        <label>1</label>
    </ligand>
</feature>
<dbReference type="EnsemblPlants" id="Pp3c2_28980V3.2">
    <property type="protein sequence ID" value="Pp3c2_28980V3.2"/>
    <property type="gene ID" value="Pp3c2_28980"/>
</dbReference>
<comment type="similarity">
    <text evidence="16">Belongs to the peroxidase family. Classical plant (class III) peroxidase subfamily.</text>
</comment>
<dbReference type="EC" id="1.11.1.7" evidence="3 16"/>
<keyword evidence="16" id="KW-0376">Hydrogen peroxide</keyword>
<dbReference type="GO" id="GO:0004601">
    <property type="term" value="F:peroxidase activity"/>
    <property type="evidence" value="ECO:0000318"/>
    <property type="project" value="GO_Central"/>
</dbReference>
<dbReference type="Pfam" id="PF00141">
    <property type="entry name" value="peroxidase"/>
    <property type="match status" value="1"/>
</dbReference>
<evidence type="ECO:0000256" key="14">
    <source>
        <dbReference type="PIRSR" id="PIRSR600823-4"/>
    </source>
</evidence>
<comment type="catalytic activity">
    <reaction evidence="1 16">
        <text>2 a phenolic donor + H2O2 = 2 a phenolic radical donor + 2 H2O</text>
        <dbReference type="Rhea" id="RHEA:56136"/>
        <dbReference type="ChEBI" id="CHEBI:15377"/>
        <dbReference type="ChEBI" id="CHEBI:16240"/>
        <dbReference type="ChEBI" id="CHEBI:139520"/>
        <dbReference type="ChEBI" id="CHEBI:139521"/>
        <dbReference type="EC" id="1.11.1.7"/>
    </reaction>
</comment>
<evidence type="ECO:0000256" key="16">
    <source>
        <dbReference type="RuleBase" id="RU362060"/>
    </source>
</evidence>
<sequence>MSRSTKIGSDSQAPAPWLLTILIASSIAVQHVVHGAVQVGFYDATCSAAESIVKGAVQSAVALDGTIAASIIRLHFHDCFAQGCDASIMLTGTGSERDAPPNLSVRGYGVINDAKAQLESSCPGVVSCADIIALAARDSVEILGGATYGAETGRFDGAAPAASVNIPSPNSAVAEATPFFTNLGLTQDDMVNLLGAHTVGVSQCQFFVDRLYNFQGTGLPDPSLDATYLAVLQSRCPNVAGDVTTVALDQGSESSFDTGYFTNIQASKGVLRIDQEIANDASTSGRVNTLAASPSTFGTDFATSMIAMGRIAVLTSGSVRSDCETA</sequence>
<dbReference type="PROSITE" id="PS00436">
    <property type="entry name" value="PEROXIDASE_2"/>
    <property type="match status" value="1"/>
</dbReference>
<dbReference type="PROSITE" id="PS00435">
    <property type="entry name" value="PEROXIDASE_1"/>
    <property type="match status" value="1"/>
</dbReference>
<dbReference type="InterPro" id="IPR019794">
    <property type="entry name" value="Peroxidases_AS"/>
</dbReference>
<evidence type="ECO:0000256" key="11">
    <source>
        <dbReference type="PIRSR" id="PIRSR600823-1"/>
    </source>
</evidence>
<dbReference type="InterPro" id="IPR019793">
    <property type="entry name" value="Peroxidases_heam-ligand_BS"/>
</dbReference>
<feature type="disulfide bond" evidence="15">
    <location>
        <begin position="79"/>
        <end position="84"/>
    </location>
</feature>
<reference evidence="18 21" key="2">
    <citation type="journal article" date="2018" name="Plant J.">
        <title>The Physcomitrella patens chromosome-scale assembly reveals moss genome structure and evolution.</title>
        <authorList>
            <person name="Lang D."/>
            <person name="Ullrich K.K."/>
            <person name="Murat F."/>
            <person name="Fuchs J."/>
            <person name="Jenkins J."/>
            <person name="Haas F.B."/>
            <person name="Piednoel M."/>
            <person name="Gundlach H."/>
            <person name="Van Bel M."/>
            <person name="Meyberg R."/>
            <person name="Vives C."/>
            <person name="Morata J."/>
            <person name="Symeonidi A."/>
            <person name="Hiss M."/>
            <person name="Muchero W."/>
            <person name="Kamisugi Y."/>
            <person name="Saleh O."/>
            <person name="Blanc G."/>
            <person name="Decker E.L."/>
            <person name="van Gessel N."/>
            <person name="Grimwood J."/>
            <person name="Hayes R.D."/>
            <person name="Graham S.W."/>
            <person name="Gunter L.E."/>
            <person name="McDaniel S.F."/>
            <person name="Hoernstein S.N.W."/>
            <person name="Larsson A."/>
            <person name="Li F.W."/>
            <person name="Perroud P.F."/>
            <person name="Phillips J."/>
            <person name="Ranjan P."/>
            <person name="Rokshar D.S."/>
            <person name="Rothfels C.J."/>
            <person name="Schneider L."/>
            <person name="Shu S."/>
            <person name="Stevenson D.W."/>
            <person name="Thummler F."/>
            <person name="Tillich M."/>
            <person name="Villarreal Aguilar J.C."/>
            <person name="Widiez T."/>
            <person name="Wong G.K."/>
            <person name="Wymore A."/>
            <person name="Zhang Y."/>
            <person name="Zimmer A.D."/>
            <person name="Quatrano R.S."/>
            <person name="Mayer K.F.X."/>
            <person name="Goodstein D."/>
            <person name="Casacuberta J.M."/>
            <person name="Vandepoele K."/>
            <person name="Reski R."/>
            <person name="Cuming A.C."/>
            <person name="Tuskan G.A."/>
            <person name="Maumus F."/>
            <person name="Salse J."/>
            <person name="Schmutz J."/>
            <person name="Rensing S.A."/>
        </authorList>
    </citation>
    <scope>NUCLEOTIDE SEQUENCE [LARGE SCALE GENOMIC DNA]</scope>
    <source>
        <strain evidence="20 21">cv. Gransden 2004</strain>
    </source>
</reference>
<feature type="disulfide bond" evidence="15">
    <location>
        <begin position="204"/>
        <end position="236"/>
    </location>
</feature>
<dbReference type="Gramene" id="Pp3c2_28980V3.1">
    <property type="protein sequence ID" value="Pp3c2_28980V3.1"/>
    <property type="gene ID" value="Pp3c2_28980"/>
</dbReference>
<organism evidence="18">
    <name type="scientific">Physcomitrium patens</name>
    <name type="common">Spreading-leaved earth moss</name>
    <name type="synonym">Physcomitrella patens</name>
    <dbReference type="NCBI Taxonomy" id="3218"/>
    <lineage>
        <taxon>Eukaryota</taxon>
        <taxon>Viridiplantae</taxon>
        <taxon>Streptophyta</taxon>
        <taxon>Embryophyta</taxon>
        <taxon>Bryophyta</taxon>
        <taxon>Bryophytina</taxon>
        <taxon>Bryopsida</taxon>
        <taxon>Funariidae</taxon>
        <taxon>Funariales</taxon>
        <taxon>Funariaceae</taxon>
        <taxon>Physcomitrium</taxon>
    </lineage>
</organism>
<dbReference type="GO" id="GO:0006979">
    <property type="term" value="P:response to oxidative stress"/>
    <property type="evidence" value="ECO:0007669"/>
    <property type="project" value="UniProtKB-UniRule"/>
</dbReference>
<keyword evidence="7" id="KW-0732">Signal</keyword>